<dbReference type="AlphaFoldDB" id="A0A246FFT3"/>
<dbReference type="EMBL" id="NIRR01000078">
    <property type="protein sequence ID" value="OWP61359.1"/>
    <property type="molecule type" value="Genomic_DNA"/>
</dbReference>
<dbReference type="GO" id="GO:0003677">
    <property type="term" value="F:DNA binding"/>
    <property type="evidence" value="ECO:0007669"/>
    <property type="project" value="InterPro"/>
</dbReference>
<evidence type="ECO:0000256" key="2">
    <source>
        <dbReference type="SAM" id="MobiDB-lite"/>
    </source>
</evidence>
<accession>A0A246FFT3</accession>
<comment type="caution">
    <text evidence="3">The sequence shown here is derived from an EMBL/GenBank/DDBJ whole genome shotgun (WGS) entry which is preliminary data.</text>
</comment>
<dbReference type="RefSeq" id="WP_126546983.1">
    <property type="nucleotide sequence ID" value="NZ_NIRR01000078.1"/>
</dbReference>
<feature type="non-terminal residue" evidence="3">
    <location>
        <position position="1"/>
    </location>
</feature>
<evidence type="ECO:0000313" key="4">
    <source>
        <dbReference type="Proteomes" id="UP000197277"/>
    </source>
</evidence>
<dbReference type="InterPro" id="IPR001668">
    <property type="entry name" value="Mob_Pre"/>
</dbReference>
<dbReference type="GO" id="GO:0006310">
    <property type="term" value="P:DNA recombination"/>
    <property type="evidence" value="ECO:0007669"/>
    <property type="project" value="InterPro"/>
</dbReference>
<protein>
    <recommendedName>
        <fullName evidence="5">Mobilization protein</fullName>
    </recommendedName>
</protein>
<dbReference type="Proteomes" id="UP000197277">
    <property type="component" value="Unassembled WGS sequence"/>
</dbReference>
<dbReference type="CDD" id="cd17242">
    <property type="entry name" value="MobM_relaxase"/>
    <property type="match status" value="1"/>
</dbReference>
<reference evidence="3 4" key="1">
    <citation type="submission" date="2017-06" db="EMBL/GenBank/DDBJ databases">
        <title>Hymenobacter amundsenii sp. nov. isolated from regoliths in Antarctica.</title>
        <authorList>
            <person name="Sedlacek I."/>
            <person name="Kralova S."/>
            <person name="Pantucek R."/>
            <person name="Svec P."/>
            <person name="Holochova P."/>
            <person name="Stankova E."/>
            <person name="Vrbovska V."/>
            <person name="Busse H.-J."/>
        </authorList>
    </citation>
    <scope>NUCLEOTIDE SEQUENCE [LARGE SCALE GENOMIC DNA]</scope>
    <source>
        <strain evidence="3 4">CCM 8682</strain>
    </source>
</reference>
<evidence type="ECO:0000256" key="1">
    <source>
        <dbReference type="SAM" id="Coils"/>
    </source>
</evidence>
<feature type="region of interest" description="Disordered" evidence="2">
    <location>
        <begin position="518"/>
        <end position="552"/>
    </location>
</feature>
<dbReference type="OrthoDB" id="8536512at2"/>
<feature type="coiled-coil region" evidence="1">
    <location>
        <begin position="218"/>
        <end position="297"/>
    </location>
</feature>
<sequence>QADKATGHNYRTDRVLNADEQAPHPNVEFINTAGRGYWELAEERIAEVVTRKVRDDQVRCMEVILTASPEFFERDENGRAVNMADSQWAKDQVDFLKKTFGEKNVLSCTLHQDEKSPHFHAVIVPITEDGRLSAKDLFNPKTLTSYQSQYAESMQVHGLERGVEHSQAKHQDMKRMYAQQAESSAEVRAQLGPASVYQDVEVKRPSVREALNLPAWEAKTTAQVNEQARAQVEAANQRAKKATDLAQENAAAKEQVRVLQKQLETVEALKEKNYEGMKQAQGELKRAEQEKIRLAIDLVQGKVAPASLLQMGAEQREKDRLETKRVFEVHLVKGDYSDFQTYVGGIRKQGFKFRNSTPDNPNQVEHPTGSAFTYAEIRPNGRKMGEQLEEQLQARQERAEKLALEAKQAEIRKVEQARQQVATKELSLMDRAFKIYRWKVSSEALTACLIVPEDIADKVAESLRIGGRSYAASLGVQGEPSRGDSMKVVYVKYEPGFAHQIGGHFDKVRRSGGQVYEHAGSQSRREQFEVKPQAQPIRQREQGPSKGFEIGG</sequence>
<keyword evidence="4" id="KW-1185">Reference proteome</keyword>
<evidence type="ECO:0008006" key="5">
    <source>
        <dbReference type="Google" id="ProtNLM"/>
    </source>
</evidence>
<keyword evidence="1" id="KW-0175">Coiled coil</keyword>
<gene>
    <name evidence="3" type="ORF">CDA63_19825</name>
</gene>
<dbReference type="Pfam" id="PF01076">
    <property type="entry name" value="Mob_Pre"/>
    <property type="match status" value="1"/>
</dbReference>
<organism evidence="3 4">
    <name type="scientific">Hymenobacter amundsenii</name>
    <dbReference type="NCBI Taxonomy" id="2006685"/>
    <lineage>
        <taxon>Bacteria</taxon>
        <taxon>Pseudomonadati</taxon>
        <taxon>Bacteroidota</taxon>
        <taxon>Cytophagia</taxon>
        <taxon>Cytophagales</taxon>
        <taxon>Hymenobacteraceae</taxon>
        <taxon>Hymenobacter</taxon>
    </lineage>
</organism>
<name>A0A246FFT3_9BACT</name>
<feature type="coiled-coil region" evidence="1">
    <location>
        <begin position="385"/>
        <end position="424"/>
    </location>
</feature>
<dbReference type="Gene3D" id="3.30.930.30">
    <property type="match status" value="1"/>
</dbReference>
<dbReference type="NCBIfam" id="NF041497">
    <property type="entry name" value="MobV"/>
    <property type="match status" value="1"/>
</dbReference>
<proteinExistence type="predicted"/>
<evidence type="ECO:0000313" key="3">
    <source>
        <dbReference type="EMBL" id="OWP61359.1"/>
    </source>
</evidence>